<feature type="region of interest" description="Disordered" evidence="1">
    <location>
        <begin position="39"/>
        <end position="77"/>
    </location>
</feature>
<proteinExistence type="predicted"/>
<dbReference type="AlphaFoldDB" id="A0A0D0BG20"/>
<dbReference type="EMBL" id="KN835137">
    <property type="protein sequence ID" value="KIK48629.1"/>
    <property type="molecule type" value="Genomic_DNA"/>
</dbReference>
<reference evidence="2 3" key="1">
    <citation type="submission" date="2014-04" db="EMBL/GenBank/DDBJ databases">
        <authorList>
            <consortium name="DOE Joint Genome Institute"/>
            <person name="Kuo A."/>
            <person name="Ruytinx J."/>
            <person name="Rineau F."/>
            <person name="Colpaert J."/>
            <person name="Kohler A."/>
            <person name="Nagy L.G."/>
            <person name="Floudas D."/>
            <person name="Copeland A."/>
            <person name="Barry K.W."/>
            <person name="Cichocki N."/>
            <person name="Veneault-Fourrey C."/>
            <person name="LaButti K."/>
            <person name="Lindquist E.A."/>
            <person name="Lipzen A."/>
            <person name="Lundell T."/>
            <person name="Morin E."/>
            <person name="Murat C."/>
            <person name="Sun H."/>
            <person name="Tunlid A."/>
            <person name="Henrissat B."/>
            <person name="Grigoriev I.V."/>
            <person name="Hibbett D.S."/>
            <person name="Martin F."/>
            <person name="Nordberg H.P."/>
            <person name="Cantor M.N."/>
            <person name="Hua S.X."/>
        </authorList>
    </citation>
    <scope>NUCLEOTIDE SEQUENCE [LARGE SCALE GENOMIC DNA]</scope>
    <source>
        <strain evidence="2 3">UH-Slu-Lm8-n1</strain>
    </source>
</reference>
<protein>
    <submittedName>
        <fullName evidence="2">Uncharacterized protein</fullName>
    </submittedName>
</protein>
<evidence type="ECO:0000313" key="3">
    <source>
        <dbReference type="Proteomes" id="UP000054485"/>
    </source>
</evidence>
<keyword evidence="3" id="KW-1185">Reference proteome</keyword>
<feature type="compositionally biased region" description="Polar residues" evidence="1">
    <location>
        <begin position="50"/>
        <end position="68"/>
    </location>
</feature>
<dbReference type="InParanoid" id="A0A0D0BG20"/>
<name>A0A0D0BG20_9AGAM</name>
<organism evidence="2 3">
    <name type="scientific">Suillus luteus UH-Slu-Lm8-n1</name>
    <dbReference type="NCBI Taxonomy" id="930992"/>
    <lineage>
        <taxon>Eukaryota</taxon>
        <taxon>Fungi</taxon>
        <taxon>Dikarya</taxon>
        <taxon>Basidiomycota</taxon>
        <taxon>Agaricomycotina</taxon>
        <taxon>Agaricomycetes</taxon>
        <taxon>Agaricomycetidae</taxon>
        <taxon>Boletales</taxon>
        <taxon>Suillineae</taxon>
        <taxon>Suillaceae</taxon>
        <taxon>Suillus</taxon>
    </lineage>
</organism>
<evidence type="ECO:0000313" key="2">
    <source>
        <dbReference type="EMBL" id="KIK48629.1"/>
    </source>
</evidence>
<dbReference type="Proteomes" id="UP000054485">
    <property type="component" value="Unassembled WGS sequence"/>
</dbReference>
<sequence length="77" mass="8924">MHKENKLRRDVGRTREGRCDKIFVGRHICIPPHFRLLGPGSKEHERKTMHSLSSPFQPLSHSRAQNTARAGLFRSHQ</sequence>
<dbReference type="HOGENOM" id="CLU_2639755_0_0_1"/>
<gene>
    <name evidence="2" type="ORF">CY34DRAFT_798152</name>
</gene>
<evidence type="ECO:0000256" key="1">
    <source>
        <dbReference type="SAM" id="MobiDB-lite"/>
    </source>
</evidence>
<accession>A0A0D0BG20</accession>
<reference evidence="3" key="2">
    <citation type="submission" date="2015-01" db="EMBL/GenBank/DDBJ databases">
        <title>Evolutionary Origins and Diversification of the Mycorrhizal Mutualists.</title>
        <authorList>
            <consortium name="DOE Joint Genome Institute"/>
            <consortium name="Mycorrhizal Genomics Consortium"/>
            <person name="Kohler A."/>
            <person name="Kuo A."/>
            <person name="Nagy L.G."/>
            <person name="Floudas D."/>
            <person name="Copeland A."/>
            <person name="Barry K.W."/>
            <person name="Cichocki N."/>
            <person name="Veneault-Fourrey C."/>
            <person name="LaButti K."/>
            <person name="Lindquist E.A."/>
            <person name="Lipzen A."/>
            <person name="Lundell T."/>
            <person name="Morin E."/>
            <person name="Murat C."/>
            <person name="Riley R."/>
            <person name="Ohm R."/>
            <person name="Sun H."/>
            <person name="Tunlid A."/>
            <person name="Henrissat B."/>
            <person name="Grigoriev I.V."/>
            <person name="Hibbett D.S."/>
            <person name="Martin F."/>
        </authorList>
    </citation>
    <scope>NUCLEOTIDE SEQUENCE [LARGE SCALE GENOMIC DNA]</scope>
    <source>
        <strain evidence="3">UH-Slu-Lm8-n1</strain>
    </source>
</reference>